<feature type="binding site" evidence="12">
    <location>
        <position position="192"/>
    </location>
    <ligand>
        <name>Zn(2+)</name>
        <dbReference type="ChEBI" id="CHEBI:29105"/>
        <label>1</label>
    </ligand>
</feature>
<proteinExistence type="inferred from homology"/>
<feature type="binding site" evidence="12">
    <location>
        <position position="443"/>
    </location>
    <ligand>
        <name>Zn(2+)</name>
        <dbReference type="ChEBI" id="CHEBI:29105"/>
        <label>1</label>
    </ligand>
</feature>
<dbReference type="PIRSF" id="PIRSF000948">
    <property type="entry name" value="Sphingomy_PDE"/>
    <property type="match status" value="1"/>
</dbReference>
<dbReference type="SUPFAM" id="SSF56300">
    <property type="entry name" value="Metallo-dependent phosphatases"/>
    <property type="match status" value="1"/>
</dbReference>
<feature type="domain" description="Saposin B-type" evidence="15">
    <location>
        <begin position="72"/>
        <end position="158"/>
    </location>
</feature>
<evidence type="ECO:0000256" key="5">
    <source>
        <dbReference type="ARBA" id="ARBA00022729"/>
    </source>
</evidence>
<evidence type="ECO:0000256" key="9">
    <source>
        <dbReference type="ARBA" id="ARBA00023180"/>
    </source>
</evidence>
<keyword evidence="9" id="KW-0325">Glycoprotein</keyword>
<gene>
    <name evidence="16" type="ORF">NQ315_007746</name>
</gene>
<feature type="disulfide bond" evidence="13">
    <location>
        <begin position="567"/>
        <end position="571"/>
    </location>
</feature>
<dbReference type="InterPro" id="IPR004843">
    <property type="entry name" value="Calcineurin-like_PHP"/>
</dbReference>
<dbReference type="InterPro" id="IPR011160">
    <property type="entry name" value="Sphingomy_PDE"/>
</dbReference>
<dbReference type="InterPro" id="IPR041805">
    <property type="entry name" value="ASMase/PPN1_MPP"/>
</dbReference>
<keyword evidence="11" id="KW-0326">Glycosidase</keyword>
<evidence type="ECO:0000256" key="11">
    <source>
        <dbReference type="PIRNR" id="PIRNR000948"/>
    </source>
</evidence>
<dbReference type="GO" id="GO:0005764">
    <property type="term" value="C:lysosome"/>
    <property type="evidence" value="ECO:0007669"/>
    <property type="project" value="TreeGrafter"/>
</dbReference>
<evidence type="ECO:0000256" key="2">
    <source>
        <dbReference type="ARBA" id="ARBA00008234"/>
    </source>
</evidence>
<feature type="binding site" evidence="12">
    <location>
        <position position="261"/>
    </location>
    <ligand>
        <name>Zn(2+)</name>
        <dbReference type="ChEBI" id="CHEBI:29105"/>
        <label>2</label>
    </ligand>
</feature>
<comment type="cofactor">
    <cofactor evidence="12">
        <name>Zn(2+)</name>
        <dbReference type="ChEBI" id="CHEBI:29105"/>
    </cofactor>
    <text evidence="12">Binds 2 Zn(2+) ions per subunit.</text>
</comment>
<dbReference type="PROSITE" id="PS50015">
    <property type="entry name" value="SAP_B"/>
    <property type="match status" value="1"/>
</dbReference>
<feature type="binding site" evidence="12">
    <location>
        <position position="407"/>
    </location>
    <ligand>
        <name>Zn(2+)</name>
        <dbReference type="ChEBI" id="CHEBI:29105"/>
        <label>2</label>
    </ligand>
</feature>
<keyword evidence="4 12" id="KW-0479">Metal-binding</keyword>
<protein>
    <recommendedName>
        <fullName evidence="11">Sphingomyelin phosphodiesterase</fullName>
        <ecNumber evidence="11">3.1.4.12</ecNumber>
    </recommendedName>
</protein>
<sequence length="603" mass="68745">MKAQSLRFILFSICVCISITCETKDGFEITTRALTEYLKTGVRPSYLDYALNQCPLPAILRTEPEEGSGIVDEVICTLCNLVADILIMERRMGMSDVQMAGEASYFCQILKIEDERVCDGVIKNNVDIFTYIMDTNPDLSGSRICRLLLRTNNCGSGDDYEWTIEVPEGKTIDKVQGNASTSFNILHISDIHYDPLYTPGKTNQCREPVCCQDDQEDGVDAGTTCGYWSDYTYADVPFHTMQEALRQTTTHEFDYVYYTGDIVSHRVWSTSIENNTRDIIAVTEQFKKYYDVPVYPVIGNHESHPVNVFSSDNVDGTISTQWVFDLVAEQWGEWLSEDAKTTILKGGYYTVSPRKGLRVIALNSNLCYITNWWLINDSKDPHGQLAWLAGVLLEAEKNKESVHILMHLPTGNGECLDTWSREYRKLVRRFSNTITGQFAGHTHRDQLSVFYDEEDESRGISVMWNGASVTPYSKANPSYKLYQIDTETFDVLDLEEWTFNLTSANLEPTKDVGWYKLYSFKDAFGVDSLQAEDVTGLITKMTKDHSLIQKYYIYKFRNSDVAVREGCDESCEKALLCDMVTTTYGDTQQCERIQKLYDENKSF</sequence>
<dbReference type="Pfam" id="PF00149">
    <property type="entry name" value="Metallophos"/>
    <property type="match status" value="1"/>
</dbReference>
<evidence type="ECO:0000313" key="17">
    <source>
        <dbReference type="Proteomes" id="UP001159042"/>
    </source>
</evidence>
<dbReference type="InterPro" id="IPR029052">
    <property type="entry name" value="Metallo-depent_PP-like"/>
</dbReference>
<dbReference type="GO" id="GO:0016798">
    <property type="term" value="F:hydrolase activity, acting on glycosyl bonds"/>
    <property type="evidence" value="ECO:0007669"/>
    <property type="project" value="UniProtKB-KW"/>
</dbReference>
<evidence type="ECO:0000256" key="3">
    <source>
        <dbReference type="ARBA" id="ARBA00022525"/>
    </source>
</evidence>
<comment type="subcellular location">
    <subcellularLocation>
        <location evidence="1">Secreted</location>
    </subcellularLocation>
</comment>
<evidence type="ECO:0000256" key="13">
    <source>
        <dbReference type="PIRSR" id="PIRSR000948-2"/>
    </source>
</evidence>
<dbReference type="PANTHER" id="PTHR10340:SF29">
    <property type="entry name" value="SPHINGOMYELIN PHOSPHODIESTERASE"/>
    <property type="match status" value="1"/>
</dbReference>
<feature type="disulfide bond" evidence="13">
    <location>
        <begin position="367"/>
        <end position="415"/>
    </location>
</feature>
<dbReference type="InterPro" id="IPR008139">
    <property type="entry name" value="SaposinB_dom"/>
</dbReference>
<dbReference type="GO" id="GO:0061750">
    <property type="term" value="F:acid sphingomyelin phosphodiesterase activity"/>
    <property type="evidence" value="ECO:0007669"/>
    <property type="project" value="TreeGrafter"/>
</dbReference>
<comment type="similarity">
    <text evidence="2 11">Belongs to the acid sphingomyelinase family.</text>
</comment>
<evidence type="ECO:0000256" key="14">
    <source>
        <dbReference type="SAM" id="SignalP"/>
    </source>
</evidence>
<evidence type="ECO:0000256" key="1">
    <source>
        <dbReference type="ARBA" id="ARBA00004613"/>
    </source>
</evidence>
<dbReference type="GO" id="GO:0046872">
    <property type="term" value="F:metal ion binding"/>
    <property type="evidence" value="ECO:0007669"/>
    <property type="project" value="UniProtKB-KW"/>
</dbReference>
<dbReference type="InterPro" id="IPR045473">
    <property type="entry name" value="ASM_C"/>
</dbReference>
<evidence type="ECO:0000256" key="6">
    <source>
        <dbReference type="ARBA" id="ARBA00022801"/>
    </source>
</evidence>
<dbReference type="AlphaFoldDB" id="A0AAV8W807"/>
<dbReference type="GO" id="GO:0046513">
    <property type="term" value="P:ceramide biosynthetic process"/>
    <property type="evidence" value="ECO:0007669"/>
    <property type="project" value="TreeGrafter"/>
</dbReference>
<evidence type="ECO:0000256" key="12">
    <source>
        <dbReference type="PIRSR" id="PIRSR000948-1"/>
    </source>
</evidence>
<keyword evidence="3" id="KW-0964">Secreted</keyword>
<feature type="disulfide bond" evidence="13">
    <location>
        <begin position="76"/>
        <end position="154"/>
    </location>
</feature>
<keyword evidence="7 12" id="KW-0862">Zinc</keyword>
<keyword evidence="6 11" id="KW-0378">Hydrolase</keyword>
<feature type="chain" id="PRO_5043698370" description="Sphingomyelin phosphodiesterase" evidence="14">
    <location>
        <begin position="27"/>
        <end position="603"/>
    </location>
</feature>
<dbReference type="GO" id="GO:0005615">
    <property type="term" value="C:extracellular space"/>
    <property type="evidence" value="ECO:0007669"/>
    <property type="project" value="TreeGrafter"/>
</dbReference>
<feature type="disulfide bond" evidence="13">
    <location>
        <begin position="205"/>
        <end position="210"/>
    </location>
</feature>
<organism evidence="16 17">
    <name type="scientific">Exocentrus adspersus</name>
    <dbReference type="NCBI Taxonomy" id="1586481"/>
    <lineage>
        <taxon>Eukaryota</taxon>
        <taxon>Metazoa</taxon>
        <taxon>Ecdysozoa</taxon>
        <taxon>Arthropoda</taxon>
        <taxon>Hexapoda</taxon>
        <taxon>Insecta</taxon>
        <taxon>Pterygota</taxon>
        <taxon>Neoptera</taxon>
        <taxon>Endopterygota</taxon>
        <taxon>Coleoptera</taxon>
        <taxon>Polyphaga</taxon>
        <taxon>Cucujiformia</taxon>
        <taxon>Chrysomeloidea</taxon>
        <taxon>Cerambycidae</taxon>
        <taxon>Lamiinae</taxon>
        <taxon>Acanthocinini</taxon>
        <taxon>Exocentrus</taxon>
    </lineage>
</organism>
<accession>A0AAV8W807</accession>
<feature type="binding site" evidence="12">
    <location>
        <position position="441"/>
    </location>
    <ligand>
        <name>Zn(2+)</name>
        <dbReference type="ChEBI" id="CHEBI:29105"/>
        <label>2</label>
    </ligand>
</feature>
<evidence type="ECO:0000256" key="7">
    <source>
        <dbReference type="ARBA" id="ARBA00022833"/>
    </source>
</evidence>
<evidence type="ECO:0000256" key="8">
    <source>
        <dbReference type="ARBA" id="ARBA00023157"/>
    </source>
</evidence>
<name>A0AAV8W807_9CUCU</name>
<dbReference type="Proteomes" id="UP001159042">
    <property type="component" value="Unassembled WGS sequence"/>
</dbReference>
<keyword evidence="17" id="KW-1185">Reference proteome</keyword>
<feature type="binding site" evidence="12">
    <location>
        <position position="190"/>
    </location>
    <ligand>
        <name>Zn(2+)</name>
        <dbReference type="ChEBI" id="CHEBI:29105"/>
        <label>1</label>
    </ligand>
</feature>
<evidence type="ECO:0000313" key="16">
    <source>
        <dbReference type="EMBL" id="KAJ8922711.1"/>
    </source>
</evidence>
<evidence type="ECO:0000259" key="15">
    <source>
        <dbReference type="PROSITE" id="PS50015"/>
    </source>
</evidence>
<dbReference type="GO" id="GO:0006685">
    <property type="term" value="P:sphingomyelin catabolic process"/>
    <property type="evidence" value="ECO:0007669"/>
    <property type="project" value="UniProtKB-UniRule"/>
</dbReference>
<feature type="binding site" evidence="12">
    <location>
        <position position="300"/>
    </location>
    <ligand>
        <name>Zn(2+)</name>
        <dbReference type="ChEBI" id="CHEBI:29105"/>
        <label>2</label>
    </ligand>
</feature>
<evidence type="ECO:0000256" key="4">
    <source>
        <dbReference type="ARBA" id="ARBA00022723"/>
    </source>
</evidence>
<dbReference type="EMBL" id="JANEYG010000006">
    <property type="protein sequence ID" value="KAJ8922711.1"/>
    <property type="molecule type" value="Genomic_DNA"/>
</dbReference>
<dbReference type="Pfam" id="PF19272">
    <property type="entry name" value="ASMase_C"/>
    <property type="match status" value="1"/>
</dbReference>
<dbReference type="GO" id="GO:0016020">
    <property type="term" value="C:membrane"/>
    <property type="evidence" value="ECO:0007669"/>
    <property type="project" value="GOC"/>
</dbReference>
<comment type="caution">
    <text evidence="16">The sequence shown here is derived from an EMBL/GenBank/DDBJ whole genome shotgun (WGS) entry which is preliminary data.</text>
</comment>
<keyword evidence="8 13" id="KW-1015">Disulfide bond</keyword>
<keyword evidence="5 14" id="KW-0732">Signal</keyword>
<evidence type="ECO:0000256" key="10">
    <source>
        <dbReference type="ARBA" id="ARBA00047268"/>
    </source>
</evidence>
<dbReference type="Gene3D" id="3.60.21.10">
    <property type="match status" value="2"/>
</dbReference>
<dbReference type="PANTHER" id="PTHR10340">
    <property type="entry name" value="SPHINGOMYELIN PHOSPHODIESTERASE"/>
    <property type="match status" value="1"/>
</dbReference>
<feature type="binding site" evidence="12">
    <location>
        <position position="261"/>
    </location>
    <ligand>
        <name>Zn(2+)</name>
        <dbReference type="ChEBI" id="CHEBI:29105"/>
        <label>1</label>
    </ligand>
</feature>
<feature type="signal peptide" evidence="14">
    <location>
        <begin position="1"/>
        <end position="26"/>
    </location>
</feature>
<feature type="disulfide bond" evidence="13">
    <location>
        <begin position="107"/>
        <end position="118"/>
    </location>
</feature>
<dbReference type="CDD" id="cd00842">
    <property type="entry name" value="MPP_ASMase"/>
    <property type="match status" value="1"/>
</dbReference>
<dbReference type="EC" id="3.1.4.12" evidence="11"/>
<comment type="function">
    <text evidence="11">Converts sphingomyelin to ceramide.</text>
</comment>
<comment type="catalytic activity">
    <reaction evidence="10">
        <text>a sphingomyelin + H2O = phosphocholine + an N-acylsphing-4-enine + H(+)</text>
        <dbReference type="Rhea" id="RHEA:19253"/>
        <dbReference type="ChEBI" id="CHEBI:15377"/>
        <dbReference type="ChEBI" id="CHEBI:15378"/>
        <dbReference type="ChEBI" id="CHEBI:17636"/>
        <dbReference type="ChEBI" id="CHEBI:52639"/>
        <dbReference type="ChEBI" id="CHEBI:295975"/>
        <dbReference type="EC" id="3.1.4.12"/>
    </reaction>
    <physiologicalReaction direction="left-to-right" evidence="10">
        <dbReference type="Rhea" id="RHEA:19254"/>
    </physiologicalReaction>
</comment>
<reference evidence="16 17" key="1">
    <citation type="journal article" date="2023" name="Insect Mol. Biol.">
        <title>Genome sequencing provides insights into the evolution of gene families encoding plant cell wall-degrading enzymes in longhorned beetles.</title>
        <authorList>
            <person name="Shin N.R."/>
            <person name="Okamura Y."/>
            <person name="Kirsch R."/>
            <person name="Pauchet Y."/>
        </authorList>
    </citation>
    <scope>NUCLEOTIDE SEQUENCE [LARGE SCALE GENOMIC DNA]</scope>
    <source>
        <strain evidence="16">EAD_L_NR</strain>
    </source>
</reference>